<dbReference type="Gene3D" id="3.90.190.10">
    <property type="entry name" value="Protein tyrosine phosphatase superfamily"/>
    <property type="match status" value="1"/>
</dbReference>
<accession>A0A6G1S7X7</accession>
<dbReference type="PROSITE" id="PS50056">
    <property type="entry name" value="TYR_PHOSPHATASE_2"/>
    <property type="match status" value="1"/>
</dbReference>
<dbReference type="InterPro" id="IPR000299">
    <property type="entry name" value="FERM_domain"/>
</dbReference>
<keyword evidence="6" id="KW-0378">Hydrolase</keyword>
<evidence type="ECO:0000256" key="6">
    <source>
        <dbReference type="ARBA" id="ARBA00022801"/>
    </source>
</evidence>
<evidence type="ECO:0000256" key="8">
    <source>
        <dbReference type="ARBA" id="ARBA00022949"/>
    </source>
</evidence>
<dbReference type="Gene3D" id="2.30.29.30">
    <property type="entry name" value="Pleckstrin-homology domain (PH domain)/Phosphotyrosine-binding domain (PTB)"/>
    <property type="match status" value="1"/>
</dbReference>
<dbReference type="InterPro" id="IPR018979">
    <property type="entry name" value="FERM_N"/>
</dbReference>
<dbReference type="SMART" id="SM01196">
    <property type="entry name" value="FERM_C"/>
    <property type="match status" value="1"/>
</dbReference>
<dbReference type="SUPFAM" id="SSF50729">
    <property type="entry name" value="PH domain-like"/>
    <property type="match status" value="1"/>
</dbReference>
<dbReference type="InterPro" id="IPR019749">
    <property type="entry name" value="Band_41_domain"/>
</dbReference>
<evidence type="ECO:0000256" key="10">
    <source>
        <dbReference type="SAM" id="MobiDB-lite"/>
    </source>
</evidence>
<dbReference type="Gene3D" id="1.20.80.10">
    <property type="match status" value="1"/>
</dbReference>
<evidence type="ECO:0000256" key="3">
    <source>
        <dbReference type="ARBA" id="ARBA00009649"/>
    </source>
</evidence>
<keyword evidence="8" id="KW-0965">Cell junction</keyword>
<dbReference type="PROSITE" id="PS00661">
    <property type="entry name" value="FERM_2"/>
    <property type="match status" value="1"/>
</dbReference>
<dbReference type="PANTHER" id="PTHR45706">
    <property type="entry name" value="TYROSINE-PROTEIN PHOSPHATASE"/>
    <property type="match status" value="1"/>
</dbReference>
<dbReference type="GO" id="GO:0071944">
    <property type="term" value="C:cell periphery"/>
    <property type="evidence" value="ECO:0007669"/>
    <property type="project" value="UniProtKB-ARBA"/>
</dbReference>
<dbReference type="GO" id="GO:0004725">
    <property type="term" value="F:protein tyrosine phosphatase activity"/>
    <property type="evidence" value="ECO:0007669"/>
    <property type="project" value="UniProtKB-EC"/>
</dbReference>
<dbReference type="InterPro" id="IPR000387">
    <property type="entry name" value="Tyr_Pase_dom"/>
</dbReference>
<feature type="compositionally biased region" description="Low complexity" evidence="10">
    <location>
        <begin position="162"/>
        <end position="173"/>
    </location>
</feature>
<proteinExistence type="inferred from homology"/>
<evidence type="ECO:0000259" key="12">
    <source>
        <dbReference type="PROSITE" id="PS50056"/>
    </source>
</evidence>
<dbReference type="FunFam" id="2.30.29.30:FF:000002">
    <property type="entry name" value="Band 4.1-like protein 5 isoform 1"/>
    <property type="match status" value="1"/>
</dbReference>
<dbReference type="EMBL" id="GGYP01001272">
    <property type="protein sequence ID" value="MDE46043.1"/>
    <property type="molecule type" value="Transcribed_RNA"/>
</dbReference>
<evidence type="ECO:0000256" key="9">
    <source>
        <dbReference type="ARBA" id="ARBA00023212"/>
    </source>
</evidence>
<dbReference type="SMART" id="SM00194">
    <property type="entry name" value="PTPc"/>
    <property type="match status" value="1"/>
</dbReference>
<feature type="domain" description="Tyrosine specific protein phosphatases" evidence="12">
    <location>
        <begin position="732"/>
        <end position="807"/>
    </location>
</feature>
<evidence type="ECO:0000256" key="1">
    <source>
        <dbReference type="ARBA" id="ARBA00004245"/>
    </source>
</evidence>
<dbReference type="CDD" id="cd14473">
    <property type="entry name" value="FERM_B-lobe"/>
    <property type="match status" value="1"/>
</dbReference>
<dbReference type="AlphaFoldDB" id="A0A6G1S7X7"/>
<evidence type="ECO:0000259" key="11">
    <source>
        <dbReference type="PROSITE" id="PS50055"/>
    </source>
</evidence>
<evidence type="ECO:0000256" key="2">
    <source>
        <dbReference type="ARBA" id="ARBA00004282"/>
    </source>
</evidence>
<dbReference type="InterPro" id="IPR003595">
    <property type="entry name" value="Tyr_Pase_cat"/>
</dbReference>
<dbReference type="SUPFAM" id="SSF54236">
    <property type="entry name" value="Ubiquitin-like"/>
    <property type="match status" value="1"/>
</dbReference>
<evidence type="ECO:0000256" key="4">
    <source>
        <dbReference type="ARBA" id="ARBA00013064"/>
    </source>
</evidence>
<name>A0A6G1S7X7_9ACAR</name>
<feature type="region of interest" description="Disordered" evidence="10">
    <location>
        <begin position="504"/>
        <end position="537"/>
    </location>
</feature>
<evidence type="ECO:0000259" key="13">
    <source>
        <dbReference type="PROSITE" id="PS50057"/>
    </source>
</evidence>
<dbReference type="InterPro" id="IPR019747">
    <property type="entry name" value="FERM_CS"/>
</dbReference>
<keyword evidence="9" id="KW-0206">Cytoskeleton</keyword>
<sequence>MDIKGFRGLSGTYNVRASERDRAAPRDIECLVYFLDNTHHKFVIDRRSKGQALLDCVFKHLNLIETDFFGLKYLPQATYYHQQHNRHDSTSSTTTATAINSNNTNNNFHNKSTTTNNSKLESPTQKLSRPIQTNGNSSALLATTNDDIIDTDSINHNDRHSPSSNPSMPSQSSAFPERNTTLNQNGKLGIQSSIFNVSITSNNDDNSPEFIEERWLDPVKSIRKQYKSVPPYKFYFRVRFYVSDPGKLADDTTRNHLYLQLKQDIIKNRQMVSTSSAILLASYILQSEFGDYDKKLLEENYASKVKLLLLENDNLKQTAVIELHKEHKRLSPADAEYQFLEHAAKELDCYGVEFYDAKDQCKTDVLIGVSSSGIVVFRDDKKISQFSWAKIIKIMFKKKMFSIQLRRDEGQNCDNFIEFNLISNQACKSFWEECVAQHSFFRLHQPKSPPKKFFSFLNFGSKFQYNGKTEYQTMEESRKRTFSHFSRSLSKRYARRTLPIGRPLWSDQTAQNSNSDTHSRISNSSSSSNSRTLLSNNPNSTLAESIKVIKEGIASRELVLDFEKLSRKKEDESHDESRLMENIDKNRYQDILPYDSTRVQLLDSMTGDYINASFVDMPVPSGSVNRYIATQGPLSSTCDDFWQMIWEQNCSLIIMVTPLIEAGRVKCHKYWPEEKEEIRYGQIVVRNLNEKSKAATIDRTIQLTDVKSGEKRLTTQIQYKAWPDHEVPEDCSDFLKLVNRVKKHRALEPKDPIVVHCSAGIGRTGVLILMETAICIMEAGEPIYPIKILQDMRKQRAMLIQTSSQFKFVAEAICKVYDQKLYKKSKKSRKNK</sequence>
<dbReference type="GO" id="GO:0005856">
    <property type="term" value="C:cytoskeleton"/>
    <property type="evidence" value="ECO:0007669"/>
    <property type="project" value="UniProtKB-SubCell"/>
</dbReference>
<feature type="compositionally biased region" description="Polar residues" evidence="10">
    <location>
        <begin position="119"/>
        <end position="142"/>
    </location>
</feature>
<keyword evidence="7" id="KW-0904">Protein phosphatase</keyword>
<dbReference type="SUPFAM" id="SSF47031">
    <property type="entry name" value="Second domain of FERM"/>
    <property type="match status" value="1"/>
</dbReference>
<evidence type="ECO:0000256" key="7">
    <source>
        <dbReference type="ARBA" id="ARBA00022912"/>
    </source>
</evidence>
<dbReference type="EC" id="3.1.3.48" evidence="4"/>
<dbReference type="InterPro" id="IPR014352">
    <property type="entry name" value="FERM/acyl-CoA-bd_prot_sf"/>
</dbReference>
<dbReference type="PRINTS" id="PR00700">
    <property type="entry name" value="PRTYPHPHTASE"/>
</dbReference>
<organism evidence="14">
    <name type="scientific">Aceria tosichella</name>
    <name type="common">wheat curl mite</name>
    <dbReference type="NCBI Taxonomy" id="561515"/>
    <lineage>
        <taxon>Eukaryota</taxon>
        <taxon>Metazoa</taxon>
        <taxon>Ecdysozoa</taxon>
        <taxon>Arthropoda</taxon>
        <taxon>Chelicerata</taxon>
        <taxon>Arachnida</taxon>
        <taxon>Acari</taxon>
        <taxon>Acariformes</taxon>
        <taxon>Trombidiformes</taxon>
        <taxon>Prostigmata</taxon>
        <taxon>Eupodina</taxon>
        <taxon>Eriophyoidea</taxon>
        <taxon>Eriophyidae</taxon>
        <taxon>Eriophyinae</taxon>
        <taxon>Aceriini</taxon>
        <taxon>Aceria</taxon>
    </lineage>
</organism>
<feature type="domain" description="Tyrosine-protein phosphatase" evidence="11">
    <location>
        <begin position="558"/>
        <end position="816"/>
    </location>
</feature>
<reference evidence="14" key="1">
    <citation type="submission" date="2018-10" db="EMBL/GenBank/DDBJ databases">
        <title>Transcriptome assembly of Aceria tosichella (Wheat curl mite) Type 2.</title>
        <authorList>
            <person name="Scully E.D."/>
            <person name="Geib S.M."/>
            <person name="Palmer N.A."/>
            <person name="Gupta A.K."/>
            <person name="Sarath G."/>
            <person name="Tatineni S."/>
        </authorList>
    </citation>
    <scope>NUCLEOTIDE SEQUENCE</scope>
    <source>
        <strain evidence="14">LincolnNE</strain>
    </source>
</reference>
<feature type="compositionally biased region" description="Low complexity" evidence="10">
    <location>
        <begin position="90"/>
        <end position="118"/>
    </location>
</feature>
<dbReference type="Pfam" id="PF00102">
    <property type="entry name" value="Y_phosphatase"/>
    <property type="match status" value="1"/>
</dbReference>
<dbReference type="InterPro" id="IPR011993">
    <property type="entry name" value="PH-like_dom_sf"/>
</dbReference>
<evidence type="ECO:0000313" key="14">
    <source>
        <dbReference type="EMBL" id="MDE46043.1"/>
    </source>
</evidence>
<dbReference type="SMART" id="SM01195">
    <property type="entry name" value="FA"/>
    <property type="match status" value="1"/>
</dbReference>
<dbReference type="InterPro" id="IPR035963">
    <property type="entry name" value="FERM_2"/>
</dbReference>
<dbReference type="SMART" id="SM00295">
    <property type="entry name" value="B41"/>
    <property type="match status" value="1"/>
</dbReference>
<dbReference type="PROSITE" id="PS50055">
    <property type="entry name" value="TYR_PHOSPHATASE_PTP"/>
    <property type="match status" value="1"/>
</dbReference>
<feature type="compositionally biased region" description="Low complexity" evidence="10">
    <location>
        <begin position="513"/>
        <end position="537"/>
    </location>
</feature>
<dbReference type="GO" id="GO:0070161">
    <property type="term" value="C:anchoring junction"/>
    <property type="evidence" value="ECO:0007669"/>
    <property type="project" value="UniProtKB-SubCell"/>
</dbReference>
<feature type="compositionally biased region" description="Low complexity" evidence="10">
    <location>
        <begin position="143"/>
        <end position="152"/>
    </location>
</feature>
<dbReference type="PROSITE" id="PS00383">
    <property type="entry name" value="TYR_PHOSPHATASE_1"/>
    <property type="match status" value="1"/>
</dbReference>
<dbReference type="InterPro" id="IPR029021">
    <property type="entry name" value="Prot-tyrosine_phosphatase-like"/>
</dbReference>
<dbReference type="Gene3D" id="3.10.20.90">
    <property type="entry name" value="Phosphatidylinositol 3-kinase Catalytic Subunit, Chain A, domain 1"/>
    <property type="match status" value="1"/>
</dbReference>
<feature type="domain" description="FERM" evidence="13">
    <location>
        <begin position="28"/>
        <end position="445"/>
    </location>
</feature>
<dbReference type="SUPFAM" id="SSF52799">
    <property type="entry name" value="(Phosphotyrosine protein) phosphatases II"/>
    <property type="match status" value="1"/>
</dbReference>
<evidence type="ECO:0000256" key="5">
    <source>
        <dbReference type="ARBA" id="ARBA00022490"/>
    </source>
</evidence>
<comment type="subcellular location">
    <subcellularLocation>
        <location evidence="2">Cell junction</location>
    </subcellularLocation>
    <subcellularLocation>
        <location evidence="1">Cytoplasm</location>
        <location evidence="1">Cytoskeleton</location>
    </subcellularLocation>
</comment>
<dbReference type="SMART" id="SM00404">
    <property type="entry name" value="PTPc_motif"/>
    <property type="match status" value="1"/>
</dbReference>
<dbReference type="InterPro" id="IPR018980">
    <property type="entry name" value="FERM_PH-like_C"/>
</dbReference>
<dbReference type="PROSITE" id="PS50057">
    <property type="entry name" value="FERM_3"/>
    <property type="match status" value="1"/>
</dbReference>
<dbReference type="GO" id="GO:0048666">
    <property type="term" value="P:neuron development"/>
    <property type="evidence" value="ECO:0007669"/>
    <property type="project" value="UniProtKB-ARBA"/>
</dbReference>
<gene>
    <name evidence="14" type="primary">ptp-1</name>
    <name evidence="14" type="ORF">g.2619</name>
</gene>
<dbReference type="InterPro" id="IPR000242">
    <property type="entry name" value="PTP_cat"/>
</dbReference>
<dbReference type="PANTHER" id="PTHR45706:SF4">
    <property type="entry name" value="TYROSINE-PROTEIN PHOSPHATASE"/>
    <property type="match status" value="1"/>
</dbReference>
<dbReference type="Pfam" id="PF09380">
    <property type="entry name" value="FERM_C"/>
    <property type="match status" value="1"/>
</dbReference>
<dbReference type="InterPro" id="IPR014847">
    <property type="entry name" value="FA"/>
</dbReference>
<keyword evidence="5" id="KW-0963">Cytoplasm</keyword>
<dbReference type="InterPro" id="IPR029071">
    <property type="entry name" value="Ubiquitin-like_domsf"/>
</dbReference>
<dbReference type="InterPro" id="IPR016130">
    <property type="entry name" value="Tyr_Pase_AS"/>
</dbReference>
<comment type="similarity">
    <text evidence="3">Belongs to the protein-tyrosine phosphatase family. Non-receptor class subfamily.</text>
</comment>
<dbReference type="Pfam" id="PF08736">
    <property type="entry name" value="FA"/>
    <property type="match status" value="1"/>
</dbReference>
<dbReference type="GO" id="GO:0009887">
    <property type="term" value="P:animal organ morphogenesis"/>
    <property type="evidence" value="ECO:0007669"/>
    <property type="project" value="UniProtKB-ARBA"/>
</dbReference>
<dbReference type="Pfam" id="PF09379">
    <property type="entry name" value="FERM_N"/>
    <property type="match status" value="1"/>
</dbReference>
<protein>
    <recommendedName>
        <fullName evidence="4">protein-tyrosine-phosphatase</fullName>
        <ecNumber evidence="4">3.1.3.48</ecNumber>
    </recommendedName>
</protein>
<feature type="compositionally biased region" description="Polar residues" evidence="10">
    <location>
        <begin position="178"/>
        <end position="187"/>
    </location>
</feature>
<feature type="region of interest" description="Disordered" evidence="10">
    <location>
        <begin position="84"/>
        <end position="187"/>
    </location>
</feature>
<dbReference type="Pfam" id="PF00373">
    <property type="entry name" value="FERM_M"/>
    <property type="match status" value="1"/>
</dbReference>
<dbReference type="InterPro" id="IPR019748">
    <property type="entry name" value="FERM_central"/>
</dbReference>